<evidence type="ECO:0000256" key="2">
    <source>
        <dbReference type="ARBA" id="ARBA00022737"/>
    </source>
</evidence>
<keyword evidence="1" id="KW-0479">Metal-binding</keyword>
<evidence type="ECO:0000259" key="7">
    <source>
        <dbReference type="PROSITE" id="PS50157"/>
    </source>
</evidence>
<feature type="domain" description="C2H2-type" evidence="7">
    <location>
        <begin position="298"/>
        <end position="327"/>
    </location>
</feature>
<keyword evidence="6" id="KW-0175">Coiled coil</keyword>
<keyword evidence="2" id="KW-0677">Repeat</keyword>
<dbReference type="GO" id="GO:0008270">
    <property type="term" value="F:zinc ion binding"/>
    <property type="evidence" value="ECO:0007669"/>
    <property type="project" value="UniProtKB-KW"/>
</dbReference>
<feature type="domain" description="C2H2-type" evidence="7">
    <location>
        <begin position="274"/>
        <end position="296"/>
    </location>
</feature>
<keyword evidence="4" id="KW-0862">Zinc</keyword>
<dbReference type="InterPro" id="IPR013087">
    <property type="entry name" value="Znf_C2H2_type"/>
</dbReference>
<gene>
    <name evidence="8" type="ORF">NPIL_513841</name>
</gene>
<dbReference type="Pfam" id="PF00096">
    <property type="entry name" value="zf-C2H2"/>
    <property type="match status" value="2"/>
</dbReference>
<dbReference type="SMART" id="SM00355">
    <property type="entry name" value="ZnF_C2H2"/>
    <property type="match status" value="9"/>
</dbReference>
<dbReference type="PROSITE" id="PS50157">
    <property type="entry name" value="ZINC_FINGER_C2H2_2"/>
    <property type="match status" value="5"/>
</dbReference>
<reference evidence="8" key="1">
    <citation type="submission" date="2020-08" db="EMBL/GenBank/DDBJ databases">
        <title>Multicomponent nature underlies the extraordinary mechanical properties of spider dragline silk.</title>
        <authorList>
            <person name="Kono N."/>
            <person name="Nakamura H."/>
            <person name="Mori M."/>
            <person name="Yoshida Y."/>
            <person name="Ohtoshi R."/>
            <person name="Malay A.D."/>
            <person name="Moran D.A.P."/>
            <person name="Tomita M."/>
            <person name="Numata K."/>
            <person name="Arakawa K."/>
        </authorList>
    </citation>
    <scope>NUCLEOTIDE SEQUENCE</scope>
</reference>
<evidence type="ECO:0000256" key="1">
    <source>
        <dbReference type="ARBA" id="ARBA00022723"/>
    </source>
</evidence>
<dbReference type="Gene3D" id="3.30.160.60">
    <property type="entry name" value="Classic Zinc Finger"/>
    <property type="match status" value="3"/>
</dbReference>
<proteinExistence type="predicted"/>
<dbReference type="OrthoDB" id="6437496at2759"/>
<feature type="domain" description="C2H2-type" evidence="7">
    <location>
        <begin position="141"/>
        <end position="163"/>
    </location>
</feature>
<dbReference type="EMBL" id="BMAW01082018">
    <property type="protein sequence ID" value="GFU27241.1"/>
    <property type="molecule type" value="Genomic_DNA"/>
</dbReference>
<feature type="domain" description="C2H2-type" evidence="7">
    <location>
        <begin position="58"/>
        <end position="85"/>
    </location>
</feature>
<feature type="coiled-coil region" evidence="6">
    <location>
        <begin position="482"/>
        <end position="520"/>
    </location>
</feature>
<evidence type="ECO:0000256" key="6">
    <source>
        <dbReference type="SAM" id="Coils"/>
    </source>
</evidence>
<accession>A0A8X6QQX4</accession>
<sequence length="580" mass="67148">KFVQTKAARSSSKEVQQKIQNIMFGNTDLGKIPCTLCKRSFENARLIKSHRAKHHYIRKCPNCRKIYQSTKLFLCHLRTHLNNCPYDCRICLKSFNEKYLLRVHMEEHKHPKKKICKVCSAVCYHHYSLKRHLQTHKGKPYKCTMCDSTFSSVGDRVRHINNHVIRCGLCYIPLKNEGALCEHIKAVHQTEKGETSVEEQPLKDLDVVVNAECDSSDSMAESSSSEGESYCPSNDDIVPVYNARHKDKFICFICLQLCSSPETLKYHMEAHMWFPCRYCTKFFSSKRDLDEHMEDHPYGCTRCNVAFKYVDDLNLHLKKCSEKSKRKEERNETVSNAINKNSDVGIESKKDLKELGRNLKMSCNTMLSSIKESGEVSSFHPNDALSESVKRLLEELNDEVLCINNSDSISIKYITHLIQYTSVLKFPVDHQVLRQLIYIEQFIGSVLQRSLLKNAPMWTETCRNYLQDVYSHLSDFVNGQLYQLQESLEKKARENIEEALENVNKDIEGLKEQMLNGHEEPKRAFMPSLAMIKLLTFDVKTSWQVYRTQFTMVVEANGCNSRVKAFHLADSLREDVARHP</sequence>
<organism evidence="8 9">
    <name type="scientific">Nephila pilipes</name>
    <name type="common">Giant wood spider</name>
    <name type="synonym">Nephila maculata</name>
    <dbReference type="NCBI Taxonomy" id="299642"/>
    <lineage>
        <taxon>Eukaryota</taxon>
        <taxon>Metazoa</taxon>
        <taxon>Ecdysozoa</taxon>
        <taxon>Arthropoda</taxon>
        <taxon>Chelicerata</taxon>
        <taxon>Arachnida</taxon>
        <taxon>Araneae</taxon>
        <taxon>Araneomorphae</taxon>
        <taxon>Entelegynae</taxon>
        <taxon>Araneoidea</taxon>
        <taxon>Nephilidae</taxon>
        <taxon>Nephila</taxon>
    </lineage>
</organism>
<keyword evidence="3 5" id="KW-0863">Zinc-finger</keyword>
<evidence type="ECO:0000256" key="4">
    <source>
        <dbReference type="ARBA" id="ARBA00022833"/>
    </source>
</evidence>
<dbReference type="PANTHER" id="PTHR24379:SF121">
    <property type="entry name" value="C2H2-TYPE DOMAIN-CONTAINING PROTEIN"/>
    <property type="match status" value="1"/>
</dbReference>
<evidence type="ECO:0000313" key="9">
    <source>
        <dbReference type="Proteomes" id="UP000887013"/>
    </source>
</evidence>
<evidence type="ECO:0000256" key="5">
    <source>
        <dbReference type="PROSITE-ProRule" id="PRU00042"/>
    </source>
</evidence>
<feature type="domain" description="C2H2-type" evidence="7">
    <location>
        <begin position="86"/>
        <end position="113"/>
    </location>
</feature>
<dbReference type="PANTHER" id="PTHR24379">
    <property type="entry name" value="KRAB AND ZINC FINGER DOMAIN-CONTAINING"/>
    <property type="match status" value="1"/>
</dbReference>
<dbReference type="AlphaFoldDB" id="A0A8X6QQX4"/>
<dbReference type="InterPro" id="IPR036236">
    <property type="entry name" value="Znf_C2H2_sf"/>
</dbReference>
<name>A0A8X6QQX4_NEPPI</name>
<protein>
    <recommendedName>
        <fullName evidence="7">C2H2-type domain-containing protein</fullName>
    </recommendedName>
</protein>
<dbReference type="PROSITE" id="PS00028">
    <property type="entry name" value="ZINC_FINGER_C2H2_1"/>
    <property type="match status" value="7"/>
</dbReference>
<comment type="caution">
    <text evidence="8">The sequence shown here is derived from an EMBL/GenBank/DDBJ whole genome shotgun (WGS) entry which is preliminary data.</text>
</comment>
<dbReference type="SUPFAM" id="SSF57667">
    <property type="entry name" value="beta-beta-alpha zinc fingers"/>
    <property type="match status" value="3"/>
</dbReference>
<evidence type="ECO:0000313" key="8">
    <source>
        <dbReference type="EMBL" id="GFU27241.1"/>
    </source>
</evidence>
<keyword evidence="9" id="KW-1185">Reference proteome</keyword>
<feature type="non-terminal residue" evidence="8">
    <location>
        <position position="1"/>
    </location>
</feature>
<dbReference type="Proteomes" id="UP000887013">
    <property type="component" value="Unassembled WGS sequence"/>
</dbReference>
<evidence type="ECO:0000256" key="3">
    <source>
        <dbReference type="ARBA" id="ARBA00022771"/>
    </source>
</evidence>